<dbReference type="Gene3D" id="3.40.50.720">
    <property type="entry name" value="NAD(P)-binding Rossmann-like Domain"/>
    <property type="match status" value="1"/>
</dbReference>
<dbReference type="RefSeq" id="WP_267611705.1">
    <property type="nucleotide sequence ID" value="NZ_JAOVZQ010000001.1"/>
</dbReference>
<evidence type="ECO:0000313" key="3">
    <source>
        <dbReference type="EMBL" id="MCY0093757.1"/>
    </source>
</evidence>
<evidence type="ECO:0000256" key="2">
    <source>
        <dbReference type="ARBA" id="ARBA00023002"/>
    </source>
</evidence>
<gene>
    <name evidence="3" type="ORF">OEG82_06955</name>
</gene>
<evidence type="ECO:0000256" key="1">
    <source>
        <dbReference type="ARBA" id="ARBA00006484"/>
    </source>
</evidence>
<comment type="caution">
    <text evidence="3">The sequence shown here is derived from an EMBL/GenBank/DDBJ whole genome shotgun (WGS) entry which is preliminary data.</text>
</comment>
<dbReference type="InterPro" id="IPR050259">
    <property type="entry name" value="SDR"/>
</dbReference>
<dbReference type="PANTHER" id="PTHR42879:SF2">
    <property type="entry name" value="3-OXOACYL-[ACYL-CARRIER-PROTEIN] REDUCTASE FABG"/>
    <property type="match status" value="1"/>
</dbReference>
<keyword evidence="2" id="KW-0560">Oxidoreductase</keyword>
<sequence>MTRPGQQPTSSDDRTAIVTGAATGFGKSIVETLLNEGIRVCAVDLDGAGLKAAQFDADRTILCELDLTDRIAVAAAIPAAIAELGHVDCLVNNAGGVVGRGQVPIEDIDLADWDAVLDVNLGGTFLMSRLVAPSMKAAGFGRIINITSGAGFRASRTGVQAYTTAKHALHGLTRQLAHELGPYGVTVNAVAPGLQPVSPGTRRQWESYSAEKQRDIIESIPLRSLGTAEDVADAVLFLGFGRSGYITGQILPVNGGSF</sequence>
<keyword evidence="4" id="KW-1185">Reference proteome</keyword>
<dbReference type="CDD" id="cd05233">
    <property type="entry name" value="SDR_c"/>
    <property type="match status" value="1"/>
</dbReference>
<accession>A0ABT3YCZ0</accession>
<organism evidence="3 4">
    <name type="scientific">Hoeflea ulvae</name>
    <dbReference type="NCBI Taxonomy" id="2983764"/>
    <lineage>
        <taxon>Bacteria</taxon>
        <taxon>Pseudomonadati</taxon>
        <taxon>Pseudomonadota</taxon>
        <taxon>Alphaproteobacteria</taxon>
        <taxon>Hyphomicrobiales</taxon>
        <taxon>Rhizobiaceae</taxon>
        <taxon>Hoeflea</taxon>
    </lineage>
</organism>
<proteinExistence type="inferred from homology"/>
<dbReference type="Proteomes" id="UP001081283">
    <property type="component" value="Unassembled WGS sequence"/>
</dbReference>
<dbReference type="PRINTS" id="PR00081">
    <property type="entry name" value="GDHRDH"/>
</dbReference>
<reference evidence="3" key="1">
    <citation type="submission" date="2022-10" db="EMBL/GenBank/DDBJ databases">
        <title>Hoeflea sp. J2-29, isolated from marine algae.</title>
        <authorList>
            <person name="Kristyanto S."/>
            <person name="Kim J.M."/>
            <person name="Jeon C.O."/>
        </authorList>
    </citation>
    <scope>NUCLEOTIDE SEQUENCE</scope>
    <source>
        <strain evidence="3">J2-29</strain>
    </source>
</reference>
<name>A0ABT3YCZ0_9HYPH</name>
<dbReference type="PRINTS" id="PR00080">
    <property type="entry name" value="SDRFAMILY"/>
</dbReference>
<protein>
    <submittedName>
        <fullName evidence="3">SDR family oxidoreductase</fullName>
    </submittedName>
</protein>
<dbReference type="InterPro" id="IPR002347">
    <property type="entry name" value="SDR_fam"/>
</dbReference>
<comment type="similarity">
    <text evidence="1">Belongs to the short-chain dehydrogenases/reductases (SDR) family.</text>
</comment>
<evidence type="ECO:0000313" key="4">
    <source>
        <dbReference type="Proteomes" id="UP001081283"/>
    </source>
</evidence>
<dbReference type="PANTHER" id="PTHR42879">
    <property type="entry name" value="3-OXOACYL-(ACYL-CARRIER-PROTEIN) REDUCTASE"/>
    <property type="match status" value="1"/>
</dbReference>
<dbReference type="InterPro" id="IPR036291">
    <property type="entry name" value="NAD(P)-bd_dom_sf"/>
</dbReference>
<dbReference type="SUPFAM" id="SSF51735">
    <property type="entry name" value="NAD(P)-binding Rossmann-fold domains"/>
    <property type="match status" value="1"/>
</dbReference>
<dbReference type="Pfam" id="PF13561">
    <property type="entry name" value="adh_short_C2"/>
    <property type="match status" value="1"/>
</dbReference>
<dbReference type="EMBL" id="JAOVZQ010000001">
    <property type="protein sequence ID" value="MCY0093757.1"/>
    <property type="molecule type" value="Genomic_DNA"/>
</dbReference>